<dbReference type="OrthoDB" id="3800429at2759"/>
<name>A0A163MDJ5_DIDRA</name>
<comment type="caution">
    <text evidence="3">The sequence shown here is derived from an EMBL/GenBank/DDBJ whole genome shotgun (WGS) entry which is preliminary data.</text>
</comment>
<feature type="coiled-coil region" evidence="1">
    <location>
        <begin position="406"/>
        <end position="433"/>
    </location>
</feature>
<evidence type="ECO:0000256" key="1">
    <source>
        <dbReference type="SAM" id="Coils"/>
    </source>
</evidence>
<proteinExistence type="predicted"/>
<organism evidence="3 4">
    <name type="scientific">Didymella rabiei</name>
    <name type="common">Chickpea ascochyta blight fungus</name>
    <name type="synonym">Mycosphaerella rabiei</name>
    <dbReference type="NCBI Taxonomy" id="5454"/>
    <lineage>
        <taxon>Eukaryota</taxon>
        <taxon>Fungi</taxon>
        <taxon>Dikarya</taxon>
        <taxon>Ascomycota</taxon>
        <taxon>Pezizomycotina</taxon>
        <taxon>Dothideomycetes</taxon>
        <taxon>Pleosporomycetidae</taxon>
        <taxon>Pleosporales</taxon>
        <taxon>Pleosporineae</taxon>
        <taxon>Didymellaceae</taxon>
        <taxon>Ascochyta</taxon>
    </lineage>
</organism>
<reference evidence="3 4" key="1">
    <citation type="journal article" date="2016" name="Sci. Rep.">
        <title>Draft genome sequencing and secretome analysis of fungal phytopathogen Ascochyta rabiei provides insight into the necrotrophic effector repertoire.</title>
        <authorList>
            <person name="Verma S."/>
            <person name="Gazara R.K."/>
            <person name="Nizam S."/>
            <person name="Parween S."/>
            <person name="Chattopadhyay D."/>
            <person name="Verma P.K."/>
        </authorList>
    </citation>
    <scope>NUCLEOTIDE SEQUENCE [LARGE SCALE GENOMIC DNA]</scope>
    <source>
        <strain evidence="3 4">ArDII</strain>
    </source>
</reference>
<evidence type="ECO:0000256" key="2">
    <source>
        <dbReference type="SAM" id="MobiDB-lite"/>
    </source>
</evidence>
<dbReference type="AlphaFoldDB" id="A0A163MDJ5"/>
<gene>
    <name evidence="3" type="ORF">ST47_g233</name>
</gene>
<feature type="region of interest" description="Disordered" evidence="2">
    <location>
        <begin position="331"/>
        <end position="362"/>
    </location>
</feature>
<keyword evidence="4" id="KW-1185">Reference proteome</keyword>
<sequence>MNFNLDFKVLAYPASNLSVDEPVSPSLCSLVFRCDDAKVATLLLVARTPTAHGTDSQFVLQYDADTLMPYTAKLCSGNGHVSQSQLDKILPVKGKGKKRPDIKTLDLSIKGPCPLWSSANDPAFSPKPGFEPAFQTLVDLAKATRVHVVLDYSHVRKQYQGMFKAFSRATRGLVGYPVEGLLVEQGLRKTSWKVFAPTEDAGAPPAYEGSRSQSSSSPIQPPRYWTPNSPTGSHASERTIPFSPEAAAAALRRAELEYQTDVINAAFEKRLSAHLDEVRALQVKAIDSAVATHLPAYLATDRLAEAVDAAVSRQLDTALQALLPNAVEDLLVPKDPPSSPATSFTSHDSRGNRHPKLPPLTRVGRTMLPHLRTHLNEQFHLYQKQQLQRFKNLADRTFDELERAAYDDRAREHADFETEMEEHKAEISVMKKDTLDGLWRQGNEMLEQGKDVCLDFGKDINEQLFGLCDKIDKLNRHALRRMVAAEVSKQQRKKEGLPRGWGRNMLSGEHKLLGRRREMEEEAWVDV</sequence>
<accession>A0A163MDJ5</accession>
<feature type="region of interest" description="Disordered" evidence="2">
    <location>
        <begin position="202"/>
        <end position="238"/>
    </location>
</feature>
<keyword evidence="1" id="KW-0175">Coiled coil</keyword>
<protein>
    <submittedName>
        <fullName evidence="3">Uncharacterized protein</fullName>
    </submittedName>
</protein>
<evidence type="ECO:0000313" key="4">
    <source>
        <dbReference type="Proteomes" id="UP000076837"/>
    </source>
</evidence>
<dbReference type="EMBL" id="JYNV01000008">
    <property type="protein sequence ID" value="KZM28621.1"/>
    <property type="molecule type" value="Genomic_DNA"/>
</dbReference>
<dbReference type="Proteomes" id="UP000076837">
    <property type="component" value="Unassembled WGS sequence"/>
</dbReference>
<evidence type="ECO:0000313" key="3">
    <source>
        <dbReference type="EMBL" id="KZM28621.1"/>
    </source>
</evidence>